<dbReference type="EMBL" id="JACXBF010000193">
    <property type="protein sequence ID" value="MBD2800530.1"/>
    <property type="molecule type" value="Genomic_DNA"/>
</dbReference>
<dbReference type="Gene3D" id="3.10.450.50">
    <property type="match status" value="1"/>
</dbReference>
<proteinExistence type="predicted"/>
<dbReference type="Pfam" id="PF07080">
    <property type="entry name" value="DUF1348"/>
    <property type="match status" value="1"/>
</dbReference>
<dbReference type="Proteomes" id="UP001193920">
    <property type="component" value="Unassembled WGS sequence"/>
</dbReference>
<organism evidence="1">
    <name type="scientific">Xenorhabdus szentirmaii</name>
    <dbReference type="NCBI Taxonomy" id="290112"/>
    <lineage>
        <taxon>Bacteria</taxon>
        <taxon>Pseudomonadati</taxon>
        <taxon>Pseudomonadota</taxon>
        <taxon>Gammaproteobacteria</taxon>
        <taxon>Enterobacterales</taxon>
        <taxon>Morganellaceae</taxon>
        <taxon>Xenorhabdus</taxon>
    </lineage>
</organism>
<name>A0AAW3YR57_9GAMM</name>
<protein>
    <submittedName>
        <fullName evidence="1">Nuclear transport factor 2 family protein</fullName>
    </submittedName>
</protein>
<reference evidence="1" key="1">
    <citation type="submission" date="2020-09" db="EMBL/GenBank/DDBJ databases">
        <authorList>
            <person name="Palma L."/>
            <person name="Caballero P."/>
            <person name="Berry C."/>
            <person name="Del Valle E."/>
        </authorList>
    </citation>
    <scope>NUCLEOTIDE SEQUENCE</scope>
    <source>
        <strain evidence="1">M</strain>
    </source>
</reference>
<evidence type="ECO:0000313" key="1">
    <source>
        <dbReference type="EMBL" id="MBD2800530.1"/>
    </source>
</evidence>
<dbReference type="InterPro" id="IPR009783">
    <property type="entry name" value="DUF1348"/>
</dbReference>
<sequence>MSDSIERKEEKEYKAPFPPFTYETAIQKVRLAEDAWNTRDASKVALAYSKDTQWRNRAEFIQGRNEAEKFLSRKWKKELDYRLIKELWAVEGHRIAVRYAYEWHDDSGNWFRSYGNENWEFNENGLMVNRFACINDMPINENERKFHWLLGRRPDDHPGLSELGL</sequence>
<dbReference type="RefSeq" id="WP_323860583.1">
    <property type="nucleotide sequence ID" value="NZ_JACXBF010000193.1"/>
</dbReference>
<dbReference type="PANTHER" id="PTHR31757">
    <property type="entry name" value="SLL0781 PROTEIN"/>
    <property type="match status" value="1"/>
</dbReference>
<accession>A0AAW3YR57</accession>
<reference evidence="1" key="2">
    <citation type="journal article" date="2024" name="Toxins">
        <title>Genome Sequence Analysis of Native Xenorhabdus Strains Isolated from Entomopathogenic Nematodes in Argentina.</title>
        <authorList>
            <person name="Palma L."/>
            <person name="Frizzo L."/>
            <person name="Kaiser S."/>
            <person name="Berry C."/>
            <person name="Caballero P."/>
            <person name="Bode H.B."/>
            <person name="Del Valle E.E."/>
        </authorList>
    </citation>
    <scope>NUCLEOTIDE SEQUENCE</scope>
    <source>
        <strain evidence="1">M</strain>
    </source>
</reference>
<dbReference type="PANTHER" id="PTHR31757:SF0">
    <property type="entry name" value="SLL0781 PROTEIN"/>
    <property type="match status" value="1"/>
</dbReference>
<dbReference type="SUPFAM" id="SSF54427">
    <property type="entry name" value="NTF2-like"/>
    <property type="match status" value="1"/>
</dbReference>
<dbReference type="InterPro" id="IPR032710">
    <property type="entry name" value="NTF2-like_dom_sf"/>
</dbReference>
<dbReference type="AlphaFoldDB" id="A0AAW3YR57"/>
<comment type="caution">
    <text evidence="1">The sequence shown here is derived from an EMBL/GenBank/DDBJ whole genome shotgun (WGS) entry which is preliminary data.</text>
</comment>
<gene>
    <name evidence="1" type="ORF">ID854_08680</name>
</gene>